<dbReference type="Proteomes" id="UP000499080">
    <property type="component" value="Unassembled WGS sequence"/>
</dbReference>
<dbReference type="InterPro" id="IPR002492">
    <property type="entry name" value="Transposase_Tc1-like"/>
</dbReference>
<evidence type="ECO:0000313" key="3">
    <source>
        <dbReference type="Proteomes" id="UP000499080"/>
    </source>
</evidence>
<keyword evidence="3" id="KW-1185">Reference proteome</keyword>
<dbReference type="GO" id="GO:0006313">
    <property type="term" value="P:DNA transposition"/>
    <property type="evidence" value="ECO:0007669"/>
    <property type="project" value="InterPro"/>
</dbReference>
<dbReference type="OrthoDB" id="412788at2759"/>
<dbReference type="AlphaFoldDB" id="A0A4Y2J3W0"/>
<dbReference type="GO" id="GO:0015074">
    <property type="term" value="P:DNA integration"/>
    <property type="evidence" value="ECO:0007669"/>
    <property type="project" value="InterPro"/>
</dbReference>
<feature type="domain" description="Transposase Tc1-like" evidence="1">
    <location>
        <begin position="20"/>
        <end position="87"/>
    </location>
</feature>
<gene>
    <name evidence="2" type="ORF">AVEN_187990_1</name>
</gene>
<evidence type="ECO:0000259" key="1">
    <source>
        <dbReference type="Pfam" id="PF01498"/>
    </source>
</evidence>
<dbReference type="Pfam" id="PF01498">
    <property type="entry name" value="HTH_Tnp_Tc3_2"/>
    <property type="match status" value="1"/>
</dbReference>
<name>A0A4Y2J3W0_ARAVE</name>
<evidence type="ECO:0000313" key="2">
    <source>
        <dbReference type="EMBL" id="GBM84580.1"/>
    </source>
</evidence>
<comment type="caution">
    <text evidence="2">The sequence shown here is derived from an EMBL/GenBank/DDBJ whole genome shotgun (WGS) entry which is preliminary data.</text>
</comment>
<dbReference type="GO" id="GO:0003677">
    <property type="term" value="F:DNA binding"/>
    <property type="evidence" value="ECO:0007669"/>
    <property type="project" value="InterPro"/>
</dbReference>
<dbReference type="EMBL" id="BGPR01003171">
    <property type="protein sequence ID" value="GBM84580.1"/>
    <property type="molecule type" value="Genomic_DNA"/>
</dbReference>
<sequence>MYKAKRRSGRPLFINKRGDRQIQSLASTRQMTVREIQRSSGLLVSKDTIRRRILGTGTMVPCKMKRKPALKPPHKSQRMLWARNHMDRMAISDI</sequence>
<protein>
    <recommendedName>
        <fullName evidence="1">Transposase Tc1-like domain-containing protein</fullName>
    </recommendedName>
</protein>
<proteinExistence type="predicted"/>
<reference evidence="2 3" key="1">
    <citation type="journal article" date="2019" name="Sci. Rep.">
        <title>Orb-weaving spider Araneus ventricosus genome elucidates the spidroin gene catalogue.</title>
        <authorList>
            <person name="Kono N."/>
            <person name="Nakamura H."/>
            <person name="Ohtoshi R."/>
            <person name="Moran D.A.P."/>
            <person name="Shinohara A."/>
            <person name="Yoshida Y."/>
            <person name="Fujiwara M."/>
            <person name="Mori M."/>
            <person name="Tomita M."/>
            <person name="Arakawa K."/>
        </authorList>
    </citation>
    <scope>NUCLEOTIDE SEQUENCE [LARGE SCALE GENOMIC DNA]</scope>
</reference>
<organism evidence="2 3">
    <name type="scientific">Araneus ventricosus</name>
    <name type="common">Orbweaver spider</name>
    <name type="synonym">Epeira ventricosa</name>
    <dbReference type="NCBI Taxonomy" id="182803"/>
    <lineage>
        <taxon>Eukaryota</taxon>
        <taxon>Metazoa</taxon>
        <taxon>Ecdysozoa</taxon>
        <taxon>Arthropoda</taxon>
        <taxon>Chelicerata</taxon>
        <taxon>Arachnida</taxon>
        <taxon>Araneae</taxon>
        <taxon>Araneomorphae</taxon>
        <taxon>Entelegynae</taxon>
        <taxon>Araneoidea</taxon>
        <taxon>Araneidae</taxon>
        <taxon>Araneus</taxon>
    </lineage>
</organism>
<accession>A0A4Y2J3W0</accession>